<proteinExistence type="predicted"/>
<dbReference type="RefSeq" id="WP_275684876.1">
    <property type="nucleotide sequence ID" value="NZ_JAJLJH010000010.1"/>
</dbReference>
<feature type="chain" id="PRO_5040871505" evidence="1">
    <location>
        <begin position="22"/>
        <end position="268"/>
    </location>
</feature>
<dbReference type="InterPro" id="IPR013424">
    <property type="entry name" value="Ice-binding_C"/>
</dbReference>
<feature type="signal peptide" evidence="1">
    <location>
        <begin position="1"/>
        <end position="21"/>
    </location>
</feature>
<reference evidence="3" key="1">
    <citation type="submission" date="2021-11" db="EMBL/GenBank/DDBJ databases">
        <title>BS-T2-15 a new species belonging to the Comamonadaceae family isolated from the soil of a French oak forest.</title>
        <authorList>
            <person name="Mieszkin S."/>
            <person name="Alain K."/>
        </authorList>
    </citation>
    <scope>NUCLEOTIDE SEQUENCE</scope>
    <source>
        <strain evidence="3">BS-T2-15</strain>
    </source>
</reference>
<sequence>MKITRLMVAACAALAAGAAAATPIYPDFTVNTSALGGGGSLGTFVANDISGQYHEQLTFTSASTFVVSLDFTAQGFNIDDTDPSLSKSLNAGQTGLGSNYQLLAILNGSGTYSTSGGTTTFSLTPGGTMTLSYDAGANASFNAPAAPGGAYTIDANGDVITTLATGTGIMGNGSVDCTAPNLCGAFGQETSFALTAAGSSFFVAPSPFYSLNLQSGQVEGFPVTIGGTVTSSGTLNAVFASSVPEPAPMMMMGAALLGFMVVRQRRRN</sequence>
<evidence type="ECO:0000313" key="4">
    <source>
        <dbReference type="Proteomes" id="UP001139353"/>
    </source>
</evidence>
<evidence type="ECO:0000313" key="3">
    <source>
        <dbReference type="EMBL" id="MCK9688836.1"/>
    </source>
</evidence>
<dbReference type="Pfam" id="PF07589">
    <property type="entry name" value="PEP-CTERM"/>
    <property type="match status" value="1"/>
</dbReference>
<dbReference type="NCBIfam" id="TIGR02595">
    <property type="entry name" value="PEP_CTERM"/>
    <property type="match status" value="1"/>
</dbReference>
<dbReference type="EMBL" id="JAJLJH010000010">
    <property type="protein sequence ID" value="MCK9688836.1"/>
    <property type="molecule type" value="Genomic_DNA"/>
</dbReference>
<dbReference type="Proteomes" id="UP001139353">
    <property type="component" value="Unassembled WGS sequence"/>
</dbReference>
<accession>A0A9X1YSS2</accession>
<evidence type="ECO:0000256" key="1">
    <source>
        <dbReference type="SAM" id="SignalP"/>
    </source>
</evidence>
<keyword evidence="1" id="KW-0732">Signal</keyword>
<name>A0A9X1YSS2_9BURK</name>
<organism evidence="3 4">
    <name type="scientific">Scleromatobacter humisilvae</name>
    <dbReference type="NCBI Taxonomy" id="2897159"/>
    <lineage>
        <taxon>Bacteria</taxon>
        <taxon>Pseudomonadati</taxon>
        <taxon>Pseudomonadota</taxon>
        <taxon>Betaproteobacteria</taxon>
        <taxon>Burkholderiales</taxon>
        <taxon>Sphaerotilaceae</taxon>
        <taxon>Scleromatobacter</taxon>
    </lineage>
</organism>
<evidence type="ECO:0000259" key="2">
    <source>
        <dbReference type="Pfam" id="PF07589"/>
    </source>
</evidence>
<gene>
    <name evidence="3" type="primary">pepA</name>
    <name evidence="3" type="ORF">LPC04_24240</name>
</gene>
<keyword evidence="4" id="KW-1185">Reference proteome</keyword>
<comment type="caution">
    <text evidence="3">The sequence shown here is derived from an EMBL/GenBank/DDBJ whole genome shotgun (WGS) entry which is preliminary data.</text>
</comment>
<dbReference type="AlphaFoldDB" id="A0A9X1YSS2"/>
<feature type="domain" description="Ice-binding protein C-terminal" evidence="2">
    <location>
        <begin position="242"/>
        <end position="266"/>
    </location>
</feature>
<dbReference type="NCBIfam" id="NF033554">
    <property type="entry name" value="floc_PepA"/>
    <property type="match status" value="1"/>
</dbReference>
<protein>
    <submittedName>
        <fullName evidence="3">Flocculation-associated PEP-CTERM protein PepA</fullName>
    </submittedName>
</protein>